<organism evidence="2 3">
    <name type="scientific">Brassica napus</name>
    <name type="common">Rape</name>
    <dbReference type="NCBI Taxonomy" id="3708"/>
    <lineage>
        <taxon>Eukaryota</taxon>
        <taxon>Viridiplantae</taxon>
        <taxon>Streptophyta</taxon>
        <taxon>Embryophyta</taxon>
        <taxon>Tracheophyta</taxon>
        <taxon>Spermatophyta</taxon>
        <taxon>Magnoliopsida</taxon>
        <taxon>eudicotyledons</taxon>
        <taxon>Gunneridae</taxon>
        <taxon>Pentapetalae</taxon>
        <taxon>rosids</taxon>
        <taxon>malvids</taxon>
        <taxon>Brassicales</taxon>
        <taxon>Brassicaceae</taxon>
        <taxon>Brassiceae</taxon>
        <taxon>Brassica</taxon>
    </lineage>
</organism>
<dbReference type="SUPFAM" id="SSF56219">
    <property type="entry name" value="DNase I-like"/>
    <property type="match status" value="1"/>
</dbReference>
<dbReference type="Gene3D" id="3.60.10.10">
    <property type="entry name" value="Endonuclease/exonuclease/phosphatase"/>
    <property type="match status" value="1"/>
</dbReference>
<dbReference type="EMBL" id="JAGKQM010000005">
    <property type="protein sequence ID" value="KAH0926343.1"/>
    <property type="molecule type" value="Genomic_DNA"/>
</dbReference>
<dbReference type="Proteomes" id="UP000824890">
    <property type="component" value="Unassembled WGS sequence"/>
</dbReference>
<evidence type="ECO:0000313" key="2">
    <source>
        <dbReference type="EMBL" id="KAH0926343.1"/>
    </source>
</evidence>
<feature type="region of interest" description="Disordered" evidence="1">
    <location>
        <begin position="300"/>
        <end position="329"/>
    </location>
</feature>
<gene>
    <name evidence="2" type="ORF">HID58_018599</name>
</gene>
<dbReference type="PANTHER" id="PTHR33710">
    <property type="entry name" value="BNAC02G09200D PROTEIN"/>
    <property type="match status" value="1"/>
</dbReference>
<feature type="non-terminal residue" evidence="2">
    <location>
        <position position="1"/>
    </location>
</feature>
<keyword evidence="3" id="KW-1185">Reference proteome</keyword>
<dbReference type="InterPro" id="IPR036691">
    <property type="entry name" value="Endo/exonu/phosph_ase_sf"/>
</dbReference>
<feature type="compositionally biased region" description="Acidic residues" evidence="1">
    <location>
        <begin position="300"/>
        <end position="309"/>
    </location>
</feature>
<reference evidence="2 3" key="1">
    <citation type="submission" date="2021-05" db="EMBL/GenBank/DDBJ databases">
        <title>Genome Assembly of Synthetic Allotetraploid Brassica napus Reveals Homoeologous Exchanges between Subgenomes.</title>
        <authorList>
            <person name="Davis J.T."/>
        </authorList>
    </citation>
    <scope>NUCLEOTIDE SEQUENCE [LARGE SCALE GENOMIC DNA]</scope>
    <source>
        <strain evidence="3">cv. Da-Ae</strain>
        <tissue evidence="2">Seedling</tissue>
    </source>
</reference>
<dbReference type="PANTHER" id="PTHR33710:SF79">
    <property type="entry name" value="OS06G0205337 PROTEIN"/>
    <property type="match status" value="1"/>
</dbReference>
<evidence type="ECO:0000256" key="1">
    <source>
        <dbReference type="SAM" id="MobiDB-lite"/>
    </source>
</evidence>
<name>A0ABQ8DAV3_BRANA</name>
<proteinExistence type="predicted"/>
<accession>A0ABQ8DAV3</accession>
<sequence length="659" mass="74091">RGKRRSDETCFCDWSAASLSGGKGEKGFGRRKQRETRVIASVAAGIGAVEIVDESGSGFGEKLIDSPTQSVLGSPVATREEAPSAEVEDCLAQADGTVLTEGMCTYLAREGSVKKTSYSNAVRDDLDEAIKPDFVVKDGVDDVSIPEELMEDVDPRWKYFVVGYFMNDAPHIGFGLPRPGKGLKIDVQFIGKRTVLFRVEDAHVQSRIDAMEVDSISGKMVFTELLNELENFSKGYVSNTWKDLRLFLNNLSLGIESEKWVTLGDHDHHQTSPPREKLALVEVTSPNSFQLLQDIREEGEIKEDEEITEEEKSKPQTEKMRLPTGRAERVGRRWGRAQDNEGKGEDTADVFLASFIYGSNCPMERRELWREMDIVLRSVAGGTNLWILQVDFNVTKSAMEHSRFLDSARENLAIREFQDIRSCNLIDISYTGPKFTWISNRDASPISKKFDRIMGNNSWISSFCQSHTVFERGGVSDHSRMITTLHASTPENQKPFNGGSSLELHSPALSLSNSSEEVAGKIKDVKVRALRRLNRKSYGDLPARVKAAYNELCEKQNNAMQNPLTSTFEEASDAWENWHHLSGVEEQLFYQKSIVKWLGLGDRNTNFYMKTCQTRNSRNTIGRLVTSDGRVLTELTDIKVEAVAYYEAFLQDQGYSEDE</sequence>
<protein>
    <submittedName>
        <fullName evidence="2">Uncharacterized protein</fullName>
    </submittedName>
</protein>
<feature type="non-terminal residue" evidence="2">
    <location>
        <position position="659"/>
    </location>
</feature>
<comment type="caution">
    <text evidence="2">The sequence shown here is derived from an EMBL/GenBank/DDBJ whole genome shotgun (WGS) entry which is preliminary data.</text>
</comment>
<feature type="compositionally biased region" description="Basic and acidic residues" evidence="1">
    <location>
        <begin position="310"/>
        <end position="329"/>
    </location>
</feature>
<evidence type="ECO:0000313" key="3">
    <source>
        <dbReference type="Proteomes" id="UP000824890"/>
    </source>
</evidence>